<proteinExistence type="predicted"/>
<dbReference type="Pfam" id="PF00169">
    <property type="entry name" value="PH"/>
    <property type="match status" value="1"/>
</dbReference>
<name>A0A9N9NV91_9GLOM</name>
<dbReference type="PROSITE" id="PS50003">
    <property type="entry name" value="PH_DOMAIN"/>
    <property type="match status" value="1"/>
</dbReference>
<evidence type="ECO:0000259" key="2">
    <source>
        <dbReference type="PROSITE" id="PS50003"/>
    </source>
</evidence>
<evidence type="ECO:0000256" key="1">
    <source>
        <dbReference type="SAM" id="MobiDB-lite"/>
    </source>
</evidence>
<feature type="region of interest" description="Disordered" evidence="1">
    <location>
        <begin position="223"/>
        <end position="244"/>
    </location>
</feature>
<dbReference type="InterPro" id="IPR001849">
    <property type="entry name" value="PH_domain"/>
</dbReference>
<dbReference type="Gene3D" id="2.30.29.30">
    <property type="entry name" value="Pleckstrin-homology domain (PH domain)/Phosphotyrosine-binding domain (PTB)"/>
    <property type="match status" value="1"/>
</dbReference>
<evidence type="ECO:0000313" key="4">
    <source>
        <dbReference type="Proteomes" id="UP000789342"/>
    </source>
</evidence>
<feature type="domain" description="PH" evidence="2">
    <location>
        <begin position="6"/>
        <end position="114"/>
    </location>
</feature>
<gene>
    <name evidence="3" type="ORF">AMORRO_LOCUS16095</name>
</gene>
<reference evidence="3" key="1">
    <citation type="submission" date="2021-06" db="EMBL/GenBank/DDBJ databases">
        <authorList>
            <person name="Kallberg Y."/>
            <person name="Tangrot J."/>
            <person name="Rosling A."/>
        </authorList>
    </citation>
    <scope>NUCLEOTIDE SEQUENCE</scope>
    <source>
        <strain evidence="3">CL551</strain>
    </source>
</reference>
<feature type="non-terminal residue" evidence="3">
    <location>
        <position position="309"/>
    </location>
</feature>
<dbReference type="SUPFAM" id="SSF50729">
    <property type="entry name" value="PH domain-like"/>
    <property type="match status" value="1"/>
</dbReference>
<dbReference type="PANTHER" id="PTHR38700">
    <property type="entry name" value="YALI0E22418P"/>
    <property type="match status" value="1"/>
</dbReference>
<dbReference type="AlphaFoldDB" id="A0A9N9NV91"/>
<feature type="compositionally biased region" description="Basic and acidic residues" evidence="1">
    <location>
        <begin position="223"/>
        <end position="235"/>
    </location>
</feature>
<sequence>GFNNATPPMSGILHVEMKKNKWQKRYFYIKDGSLYHSKDQKGKDEMFLCSFVSFDVYACTKIAKKSKTKYPFALKSQDKISMFENPENDYVHFLCAESLEAMNNWILSIRAAKNNVMRQERPEIFVGIPEKNKPPVTINLDMPLTNALPVTVEESTSLMNEITFELAALNGSSKESPISPFQSGTTVQQSSETLRHHMRNPSGKLLGLDDFLVDHIPPVPTIKKESSEDLRKKESSGPFKGGSLLDYDEKIPPIKQPEAEVVTFVKGSLLASNEGLFEQAKEREKVRRAMGGVGILKDSNSSTFVQMEE</sequence>
<protein>
    <submittedName>
        <fullName evidence="3">4048_t:CDS:1</fullName>
    </submittedName>
</protein>
<accession>A0A9N9NV91</accession>
<dbReference type="InterPro" id="IPR011993">
    <property type="entry name" value="PH-like_dom_sf"/>
</dbReference>
<organism evidence="3 4">
    <name type="scientific">Acaulospora morrowiae</name>
    <dbReference type="NCBI Taxonomy" id="94023"/>
    <lineage>
        <taxon>Eukaryota</taxon>
        <taxon>Fungi</taxon>
        <taxon>Fungi incertae sedis</taxon>
        <taxon>Mucoromycota</taxon>
        <taxon>Glomeromycotina</taxon>
        <taxon>Glomeromycetes</taxon>
        <taxon>Diversisporales</taxon>
        <taxon>Acaulosporaceae</taxon>
        <taxon>Acaulospora</taxon>
    </lineage>
</organism>
<comment type="caution">
    <text evidence="3">The sequence shown here is derived from an EMBL/GenBank/DDBJ whole genome shotgun (WGS) entry which is preliminary data.</text>
</comment>
<dbReference type="Proteomes" id="UP000789342">
    <property type="component" value="Unassembled WGS sequence"/>
</dbReference>
<dbReference type="EMBL" id="CAJVPV010042151">
    <property type="protein sequence ID" value="CAG8763462.1"/>
    <property type="molecule type" value="Genomic_DNA"/>
</dbReference>
<keyword evidence="4" id="KW-1185">Reference proteome</keyword>
<dbReference type="PANTHER" id="PTHR38700:SF1">
    <property type="entry name" value="PH DOMAIN-CONTAINING PROTEIN"/>
    <property type="match status" value="1"/>
</dbReference>
<dbReference type="SMART" id="SM00233">
    <property type="entry name" value="PH"/>
    <property type="match status" value="1"/>
</dbReference>
<feature type="non-terminal residue" evidence="3">
    <location>
        <position position="1"/>
    </location>
</feature>
<evidence type="ECO:0000313" key="3">
    <source>
        <dbReference type="EMBL" id="CAG8763462.1"/>
    </source>
</evidence>
<dbReference type="OrthoDB" id="43122at2759"/>